<sequence length="395" mass="42012">MASITHRRALAAASVLTVSVIALAACSSGADDEAEPAADLEIGSVDLSEACPATIVVQTDWNPESEHGHLYEMLGDDYTIDADAKSVSGPLLAGGEYTGVNLEVRSGGPAVGYSPVQSLIYQDEDITLGYVHSDAAIASSATTPVVGVLAQLDVNPQMVMWDPETYPDADDIPSLVEAMEGTGGVWRYFGGATYMEYLIASGVVPEELTDGGYDGTPAGFVTDGGASVQQGFASAEPYTYEHEVPEWGKPVEYALISSTGWDIYGSALSVRADRLEELSPCFEQLVPVMQQALVDFVEDPSDTIDLILEAVDAYDNGWIYSDGVAEYAVETMLADGIVSNGDNEYVGDFDPDRVSAFFEIGKELFTETAADVDPDLTAEDIYTNDFLDTSIGLSD</sequence>
<dbReference type="PROSITE" id="PS51257">
    <property type="entry name" value="PROKAR_LIPOPROTEIN"/>
    <property type="match status" value="1"/>
</dbReference>
<name>A0ABP7BEB8_9MICO</name>
<gene>
    <name evidence="2" type="ORF">GCM10022202_18370</name>
</gene>
<feature type="signal peptide" evidence="1">
    <location>
        <begin position="1"/>
        <end position="24"/>
    </location>
</feature>
<dbReference type="Gene3D" id="3.40.190.10">
    <property type="entry name" value="Periplasmic binding protein-like II"/>
    <property type="match status" value="1"/>
</dbReference>
<comment type="caution">
    <text evidence="2">The sequence shown here is derived from an EMBL/GenBank/DDBJ whole genome shotgun (WGS) entry which is preliminary data.</text>
</comment>
<accession>A0ABP7BEB8</accession>
<dbReference type="Proteomes" id="UP001410795">
    <property type="component" value="Unassembled WGS sequence"/>
</dbReference>
<evidence type="ECO:0000313" key="2">
    <source>
        <dbReference type="EMBL" id="GAA3658215.1"/>
    </source>
</evidence>
<dbReference type="RefSeq" id="WP_221857870.1">
    <property type="nucleotide sequence ID" value="NZ_BAAAYV010000006.1"/>
</dbReference>
<evidence type="ECO:0000313" key="3">
    <source>
        <dbReference type="Proteomes" id="UP001410795"/>
    </source>
</evidence>
<organism evidence="2 3">
    <name type="scientific">Microbacterium marinilacus</name>
    <dbReference type="NCBI Taxonomy" id="415209"/>
    <lineage>
        <taxon>Bacteria</taxon>
        <taxon>Bacillati</taxon>
        <taxon>Actinomycetota</taxon>
        <taxon>Actinomycetes</taxon>
        <taxon>Micrococcales</taxon>
        <taxon>Microbacteriaceae</taxon>
        <taxon>Microbacterium</taxon>
    </lineage>
</organism>
<protein>
    <submittedName>
        <fullName evidence="2">Nitrate ABC transporter substrate-binding protein</fullName>
    </submittedName>
</protein>
<feature type="chain" id="PRO_5047324221" evidence="1">
    <location>
        <begin position="25"/>
        <end position="395"/>
    </location>
</feature>
<reference evidence="3" key="1">
    <citation type="journal article" date="2019" name="Int. J. Syst. Evol. Microbiol.">
        <title>The Global Catalogue of Microorganisms (GCM) 10K type strain sequencing project: providing services to taxonomists for standard genome sequencing and annotation.</title>
        <authorList>
            <consortium name="The Broad Institute Genomics Platform"/>
            <consortium name="The Broad Institute Genome Sequencing Center for Infectious Disease"/>
            <person name="Wu L."/>
            <person name="Ma J."/>
        </authorList>
    </citation>
    <scope>NUCLEOTIDE SEQUENCE [LARGE SCALE GENOMIC DNA]</scope>
    <source>
        <strain evidence="3">JCM 16546</strain>
    </source>
</reference>
<keyword evidence="1" id="KW-0732">Signal</keyword>
<proteinExistence type="predicted"/>
<dbReference type="EMBL" id="BAAAYV010000006">
    <property type="protein sequence ID" value="GAA3658215.1"/>
    <property type="molecule type" value="Genomic_DNA"/>
</dbReference>
<evidence type="ECO:0000256" key="1">
    <source>
        <dbReference type="SAM" id="SignalP"/>
    </source>
</evidence>
<keyword evidence="3" id="KW-1185">Reference proteome</keyword>